<dbReference type="PANTHER" id="PTHR24148">
    <property type="entry name" value="ANKYRIN REPEAT DOMAIN-CONTAINING PROTEIN 39 HOMOLOG-RELATED"/>
    <property type="match status" value="1"/>
</dbReference>
<accession>A0A8J5PMP4</accession>
<protein>
    <submittedName>
        <fullName evidence="2">Heterokaryon incompatibility protein 6, OR allele</fullName>
    </submittedName>
</protein>
<dbReference type="InterPro" id="IPR010730">
    <property type="entry name" value="HET"/>
</dbReference>
<gene>
    <name evidence="2" type="ORF">Forpi1262_v014114</name>
</gene>
<proteinExistence type="predicted"/>
<dbReference type="EMBL" id="JAELUR010000012">
    <property type="protein sequence ID" value="KAG7425050.1"/>
    <property type="molecule type" value="Genomic_DNA"/>
</dbReference>
<name>A0A8J5PMP4_FUSOX</name>
<sequence>MAFQYDKLPNNGFVRIFELKPGKDGDPLQGNLRTYLRKEAPTYEALSYVWGSSERNKHMQCNDQAFMITDSLDLALRRLGLISGLRCLWIGQICIGQPFLEERSEQFSIMRDIYSGATLVNAWLDPADAGESGMAGMVISALAKKRSYVLRAEQHFPKNEYYKNSDFLPETRQLGWL</sequence>
<dbReference type="Proteomes" id="UP000693942">
    <property type="component" value="Unassembled WGS sequence"/>
</dbReference>
<evidence type="ECO:0000259" key="1">
    <source>
        <dbReference type="Pfam" id="PF06985"/>
    </source>
</evidence>
<dbReference type="Pfam" id="PF06985">
    <property type="entry name" value="HET"/>
    <property type="match status" value="1"/>
</dbReference>
<feature type="domain" description="Heterokaryon incompatibility" evidence="1">
    <location>
        <begin position="43"/>
        <end position="149"/>
    </location>
</feature>
<dbReference type="AlphaFoldDB" id="A0A8J5PMP4"/>
<dbReference type="PANTHER" id="PTHR24148:SF73">
    <property type="entry name" value="HET DOMAIN PROTEIN (AFU_ORTHOLOGUE AFUA_8G01020)"/>
    <property type="match status" value="1"/>
</dbReference>
<organism evidence="2 3">
    <name type="scientific">Fusarium oxysporum f. sp. raphani</name>
    <dbReference type="NCBI Taxonomy" id="96318"/>
    <lineage>
        <taxon>Eukaryota</taxon>
        <taxon>Fungi</taxon>
        <taxon>Dikarya</taxon>
        <taxon>Ascomycota</taxon>
        <taxon>Pezizomycotina</taxon>
        <taxon>Sordariomycetes</taxon>
        <taxon>Hypocreomycetidae</taxon>
        <taxon>Hypocreales</taxon>
        <taxon>Nectriaceae</taxon>
        <taxon>Fusarium</taxon>
        <taxon>Fusarium oxysporum species complex</taxon>
    </lineage>
</organism>
<dbReference type="InterPro" id="IPR052895">
    <property type="entry name" value="HetReg/Transcr_Mod"/>
</dbReference>
<comment type="caution">
    <text evidence="2">The sequence shown here is derived from an EMBL/GenBank/DDBJ whole genome shotgun (WGS) entry which is preliminary data.</text>
</comment>
<reference evidence="2" key="1">
    <citation type="submission" date="2021-04" db="EMBL/GenBank/DDBJ databases">
        <title>First draft genome resource for Brassicaceae pathogens Fusarium oxysporum f. sp. raphani and Fusarium oxysporum f. sp. rapae.</title>
        <authorList>
            <person name="Asai S."/>
        </authorList>
    </citation>
    <scope>NUCLEOTIDE SEQUENCE</scope>
    <source>
        <strain evidence="2">Tf1262</strain>
    </source>
</reference>
<evidence type="ECO:0000313" key="3">
    <source>
        <dbReference type="Proteomes" id="UP000693942"/>
    </source>
</evidence>
<evidence type="ECO:0000313" key="2">
    <source>
        <dbReference type="EMBL" id="KAG7425050.1"/>
    </source>
</evidence>